<evidence type="ECO:0000256" key="3">
    <source>
        <dbReference type="ARBA" id="ARBA00022679"/>
    </source>
</evidence>
<dbReference type="SUPFAM" id="SSF111331">
    <property type="entry name" value="NAD kinase/diacylglycerol kinase-like"/>
    <property type="match status" value="1"/>
</dbReference>
<gene>
    <name evidence="10" type="ORF">ACFPJ4_13340</name>
</gene>
<evidence type="ECO:0000256" key="7">
    <source>
        <dbReference type="ARBA" id="ARBA00023209"/>
    </source>
</evidence>
<dbReference type="GO" id="GO:0016301">
    <property type="term" value="F:kinase activity"/>
    <property type="evidence" value="ECO:0007669"/>
    <property type="project" value="UniProtKB-KW"/>
</dbReference>
<dbReference type="Gene3D" id="3.40.50.10330">
    <property type="entry name" value="Probable inorganic polyphosphate/atp-NAD kinase, domain 1"/>
    <property type="match status" value="1"/>
</dbReference>
<sequence>MADHFQVKRVVVAINPSASFGTTRDIGPAVVQTLRAMGHEVTSLTEPDYESLLTTARAAVRSKPDGFVVVGGDGMVNLGANLLAGTKVPLGIVPSGTGNDMARSLGLPFDDTEASVDALAEALQHPPRVVDAGLIHYLDDDGVPAERWFACSLSAGFDATVNERANLMRHPRGPSRYIIALGIELVRLKPIHYTVTLDDREFVVDANMVSIGNGISLGGGMKITPDARLDDGLLDVMIVRPLSRLNFIRIFPSVFKGTHVRHPKVSIDRARRVRIAGEGVIVYADGERIGRAPIDVELVPGALRVLAATPT</sequence>
<evidence type="ECO:0000256" key="4">
    <source>
        <dbReference type="ARBA" id="ARBA00022741"/>
    </source>
</evidence>
<evidence type="ECO:0000256" key="8">
    <source>
        <dbReference type="ARBA" id="ARBA00023264"/>
    </source>
</evidence>
<dbReference type="PANTHER" id="PTHR12358:SF106">
    <property type="entry name" value="LIPID KINASE YEGS"/>
    <property type="match status" value="1"/>
</dbReference>
<dbReference type="EMBL" id="JBHSMG010000004">
    <property type="protein sequence ID" value="MFC5503226.1"/>
    <property type="molecule type" value="Genomic_DNA"/>
</dbReference>
<keyword evidence="5 10" id="KW-0418">Kinase</keyword>
<dbReference type="InterPro" id="IPR001206">
    <property type="entry name" value="Diacylglycerol_kinase_cat_dom"/>
</dbReference>
<protein>
    <submittedName>
        <fullName evidence="10">Diacylglycerol/lipid kinase family protein</fullName>
        <ecNumber evidence="10">2.7.1.-</ecNumber>
    </submittedName>
</protein>
<keyword evidence="4" id="KW-0547">Nucleotide-binding</keyword>
<keyword evidence="7" id="KW-0443">Lipid metabolism</keyword>
<keyword evidence="3 10" id="KW-0808">Transferase</keyword>
<organism evidence="10 11">
    <name type="scientific">Lysinimonas soli</name>
    <dbReference type="NCBI Taxonomy" id="1074233"/>
    <lineage>
        <taxon>Bacteria</taxon>
        <taxon>Bacillati</taxon>
        <taxon>Actinomycetota</taxon>
        <taxon>Actinomycetes</taxon>
        <taxon>Micrococcales</taxon>
        <taxon>Microbacteriaceae</taxon>
        <taxon>Lysinimonas</taxon>
    </lineage>
</organism>
<evidence type="ECO:0000259" key="9">
    <source>
        <dbReference type="PROSITE" id="PS50146"/>
    </source>
</evidence>
<evidence type="ECO:0000256" key="1">
    <source>
        <dbReference type="ARBA" id="ARBA00001946"/>
    </source>
</evidence>
<name>A0ABW0NS08_9MICO</name>
<dbReference type="Pfam" id="PF19279">
    <property type="entry name" value="YegS_C"/>
    <property type="match status" value="1"/>
</dbReference>
<proteinExistence type="inferred from homology"/>
<keyword evidence="11" id="KW-1185">Reference proteome</keyword>
<dbReference type="Pfam" id="PF00781">
    <property type="entry name" value="DAGK_cat"/>
    <property type="match status" value="1"/>
</dbReference>
<dbReference type="PROSITE" id="PS50146">
    <property type="entry name" value="DAGK"/>
    <property type="match status" value="1"/>
</dbReference>
<evidence type="ECO:0000313" key="11">
    <source>
        <dbReference type="Proteomes" id="UP001596039"/>
    </source>
</evidence>
<dbReference type="EC" id="2.7.1.-" evidence="10"/>
<dbReference type="PANTHER" id="PTHR12358">
    <property type="entry name" value="SPHINGOSINE KINASE"/>
    <property type="match status" value="1"/>
</dbReference>
<keyword evidence="7" id="KW-0594">Phospholipid biosynthesis</keyword>
<dbReference type="InterPro" id="IPR045540">
    <property type="entry name" value="YegS/DAGK_C"/>
</dbReference>
<evidence type="ECO:0000256" key="5">
    <source>
        <dbReference type="ARBA" id="ARBA00022777"/>
    </source>
</evidence>
<evidence type="ECO:0000256" key="2">
    <source>
        <dbReference type="ARBA" id="ARBA00005983"/>
    </source>
</evidence>
<dbReference type="Gene3D" id="2.60.200.40">
    <property type="match status" value="1"/>
</dbReference>
<accession>A0ABW0NS08</accession>
<feature type="domain" description="DAGKc" evidence="9">
    <location>
        <begin position="5"/>
        <end position="140"/>
    </location>
</feature>
<dbReference type="InterPro" id="IPR017438">
    <property type="entry name" value="ATP-NAD_kinase_N"/>
</dbReference>
<reference evidence="11" key="1">
    <citation type="journal article" date="2019" name="Int. J. Syst. Evol. Microbiol.">
        <title>The Global Catalogue of Microorganisms (GCM) 10K type strain sequencing project: providing services to taxonomists for standard genome sequencing and annotation.</title>
        <authorList>
            <consortium name="The Broad Institute Genomics Platform"/>
            <consortium name="The Broad Institute Genome Sequencing Center for Infectious Disease"/>
            <person name="Wu L."/>
            <person name="Ma J."/>
        </authorList>
    </citation>
    <scope>NUCLEOTIDE SEQUENCE [LARGE SCALE GENOMIC DNA]</scope>
    <source>
        <strain evidence="11">CGMCC 4.6997</strain>
    </source>
</reference>
<dbReference type="Proteomes" id="UP001596039">
    <property type="component" value="Unassembled WGS sequence"/>
</dbReference>
<dbReference type="SMART" id="SM00046">
    <property type="entry name" value="DAGKc"/>
    <property type="match status" value="1"/>
</dbReference>
<dbReference type="InterPro" id="IPR016064">
    <property type="entry name" value="NAD/diacylglycerol_kinase_sf"/>
</dbReference>
<comment type="similarity">
    <text evidence="2">Belongs to the diacylglycerol/lipid kinase family.</text>
</comment>
<keyword evidence="6" id="KW-0067">ATP-binding</keyword>
<keyword evidence="7" id="KW-0444">Lipid biosynthesis</keyword>
<evidence type="ECO:0000313" key="10">
    <source>
        <dbReference type="EMBL" id="MFC5503226.1"/>
    </source>
</evidence>
<comment type="caution">
    <text evidence="10">The sequence shown here is derived from an EMBL/GenBank/DDBJ whole genome shotgun (WGS) entry which is preliminary data.</text>
</comment>
<comment type="cofactor">
    <cofactor evidence="1">
        <name>Mg(2+)</name>
        <dbReference type="ChEBI" id="CHEBI:18420"/>
    </cofactor>
</comment>
<keyword evidence="8" id="KW-1208">Phospholipid metabolism</keyword>
<dbReference type="RefSeq" id="WP_386740943.1">
    <property type="nucleotide sequence ID" value="NZ_JBHSMG010000004.1"/>
</dbReference>
<dbReference type="InterPro" id="IPR050187">
    <property type="entry name" value="Lipid_Phosphate_FormReg"/>
</dbReference>
<evidence type="ECO:0000256" key="6">
    <source>
        <dbReference type="ARBA" id="ARBA00022840"/>
    </source>
</evidence>